<protein>
    <submittedName>
        <fullName evidence="2">GNAT family N-acetyltransferase</fullName>
    </submittedName>
    <submittedName>
        <fullName evidence="3">RimJ/RimL family protein N-acetyltransferase</fullName>
    </submittedName>
</protein>
<dbReference type="InterPro" id="IPR000182">
    <property type="entry name" value="GNAT_dom"/>
</dbReference>
<evidence type="ECO:0000313" key="4">
    <source>
        <dbReference type="Proteomes" id="UP000315112"/>
    </source>
</evidence>
<keyword evidence="3" id="KW-0808">Transferase</keyword>
<organism evidence="3 4">
    <name type="scientific">Pseudoduganella flava</name>
    <dbReference type="NCBI Taxonomy" id="871742"/>
    <lineage>
        <taxon>Bacteria</taxon>
        <taxon>Pseudomonadati</taxon>
        <taxon>Pseudomonadota</taxon>
        <taxon>Betaproteobacteria</taxon>
        <taxon>Burkholderiales</taxon>
        <taxon>Oxalobacteraceae</taxon>
        <taxon>Telluria group</taxon>
        <taxon>Pseudoduganella</taxon>
    </lineage>
</organism>
<evidence type="ECO:0000313" key="5">
    <source>
        <dbReference type="Proteomes" id="UP000437862"/>
    </source>
</evidence>
<dbReference type="PROSITE" id="PS51186">
    <property type="entry name" value="GNAT"/>
    <property type="match status" value="1"/>
</dbReference>
<keyword evidence="5" id="KW-1185">Reference proteome</keyword>
<dbReference type="Pfam" id="PF13302">
    <property type="entry name" value="Acetyltransf_3"/>
    <property type="match status" value="1"/>
</dbReference>
<feature type="domain" description="N-acetyltransferase" evidence="1">
    <location>
        <begin position="24"/>
        <end position="193"/>
    </location>
</feature>
<dbReference type="RefSeq" id="WP_145873057.1">
    <property type="nucleotide sequence ID" value="NZ_CP046904.1"/>
</dbReference>
<reference evidence="3" key="2">
    <citation type="submission" date="2019-07" db="EMBL/GenBank/DDBJ databases">
        <authorList>
            <person name="Whitman W."/>
            <person name="Huntemann M."/>
            <person name="Clum A."/>
            <person name="Pillay M."/>
            <person name="Palaniappan K."/>
            <person name="Varghese N."/>
            <person name="Mikhailova N."/>
            <person name="Stamatis D."/>
            <person name="Reddy T."/>
            <person name="Daum C."/>
            <person name="Shapiro N."/>
            <person name="Ivanova N."/>
            <person name="Kyrpides N."/>
            <person name="Woyke T."/>
        </authorList>
    </citation>
    <scope>NUCLEOTIDE SEQUENCE</scope>
    <source>
        <strain evidence="3">CGMCC 1.10685</strain>
    </source>
</reference>
<accession>A0A562Q4L0</accession>
<dbReference type="GO" id="GO:0016747">
    <property type="term" value="F:acyltransferase activity, transferring groups other than amino-acyl groups"/>
    <property type="evidence" value="ECO:0007669"/>
    <property type="project" value="InterPro"/>
</dbReference>
<evidence type="ECO:0000313" key="2">
    <source>
        <dbReference type="EMBL" id="QGZ41671.1"/>
    </source>
</evidence>
<reference evidence="2 5" key="3">
    <citation type="submission" date="2019-12" db="EMBL/GenBank/DDBJ databases">
        <title>Draft Genome Sequences of Six Type Strains of the Genus Massilia.</title>
        <authorList>
            <person name="Miess H."/>
            <person name="Frediansyah A."/>
            <person name="Goeker M."/>
            <person name="Gross H."/>
        </authorList>
    </citation>
    <scope>NUCLEOTIDE SEQUENCE [LARGE SCALE GENOMIC DNA]</scope>
    <source>
        <strain evidence="2 5">DSM 26639</strain>
    </source>
</reference>
<evidence type="ECO:0000259" key="1">
    <source>
        <dbReference type="PROSITE" id="PS51186"/>
    </source>
</evidence>
<dbReference type="Proteomes" id="UP000437862">
    <property type="component" value="Chromosome"/>
</dbReference>
<dbReference type="InterPro" id="IPR016181">
    <property type="entry name" value="Acyl_CoA_acyltransferase"/>
</dbReference>
<dbReference type="EMBL" id="VLKW01000001">
    <property type="protein sequence ID" value="TWI51664.1"/>
    <property type="molecule type" value="Genomic_DNA"/>
</dbReference>
<dbReference type="PANTHER" id="PTHR43792:SF1">
    <property type="entry name" value="N-ACETYLTRANSFERASE DOMAIN-CONTAINING PROTEIN"/>
    <property type="match status" value="1"/>
</dbReference>
<evidence type="ECO:0000313" key="3">
    <source>
        <dbReference type="EMBL" id="TWI51664.1"/>
    </source>
</evidence>
<dbReference type="InterPro" id="IPR051531">
    <property type="entry name" value="N-acetyltransferase"/>
</dbReference>
<dbReference type="PANTHER" id="PTHR43792">
    <property type="entry name" value="GNAT FAMILY, PUTATIVE (AFU_ORTHOLOGUE AFUA_3G00765)-RELATED-RELATED"/>
    <property type="match status" value="1"/>
</dbReference>
<proteinExistence type="predicted"/>
<dbReference type="SUPFAM" id="SSF55729">
    <property type="entry name" value="Acyl-CoA N-acyltransferases (Nat)"/>
    <property type="match status" value="1"/>
</dbReference>
<reference evidence="3 4" key="1">
    <citation type="journal article" date="2015" name="Stand. Genomic Sci.">
        <title>Genomic Encyclopedia of Bacterial and Archaeal Type Strains, Phase III: the genomes of soil and plant-associated and newly described type strains.</title>
        <authorList>
            <person name="Whitman W.B."/>
            <person name="Woyke T."/>
            <person name="Klenk H.P."/>
            <person name="Zhou Y."/>
            <person name="Lilburn T.G."/>
            <person name="Beck B.J."/>
            <person name="De Vos P."/>
            <person name="Vandamme P."/>
            <person name="Eisen J.A."/>
            <person name="Garrity G."/>
            <person name="Hugenholtz P."/>
            <person name="Kyrpides N.C."/>
        </authorList>
    </citation>
    <scope>NUCLEOTIDE SEQUENCE [LARGE SCALE GENOMIC DNA]</scope>
    <source>
        <strain evidence="3 4">CGMCC 1.10685</strain>
    </source>
</reference>
<dbReference type="AlphaFoldDB" id="A0A562Q4L0"/>
<gene>
    <name evidence="2" type="ORF">GO485_23180</name>
    <name evidence="3" type="ORF">IP92_00651</name>
</gene>
<dbReference type="Gene3D" id="3.40.630.30">
    <property type="match status" value="1"/>
</dbReference>
<dbReference type="OrthoDB" id="9801656at2"/>
<sequence length="195" mass="21456">MSSGSRILPEQRQARRVVLKTPRLLLRLWQPDDVAPYVALNADPTVTQFLRGPVSAAQAEEFFAAQNAMVEKHGCAFLAAELRATGELAGFVGLKYQDFDAPFAPCHEIGWRLAAHCWGMGLATEGARAALAYGFDTLGLDEIVSFTVPANTRSRRVMEKLGMVRDPDGDFAHPALRADHALSRHVLYRLRRPAG</sequence>
<dbReference type="Proteomes" id="UP000315112">
    <property type="component" value="Unassembled WGS sequence"/>
</dbReference>
<name>A0A562Q4L0_9BURK</name>
<dbReference type="EMBL" id="CP046904">
    <property type="protein sequence ID" value="QGZ41671.1"/>
    <property type="molecule type" value="Genomic_DNA"/>
</dbReference>